<organism evidence="1 2">
    <name type="scientific">Rubus argutus</name>
    <name type="common">Southern blackberry</name>
    <dbReference type="NCBI Taxonomy" id="59490"/>
    <lineage>
        <taxon>Eukaryota</taxon>
        <taxon>Viridiplantae</taxon>
        <taxon>Streptophyta</taxon>
        <taxon>Embryophyta</taxon>
        <taxon>Tracheophyta</taxon>
        <taxon>Spermatophyta</taxon>
        <taxon>Magnoliopsida</taxon>
        <taxon>eudicotyledons</taxon>
        <taxon>Gunneridae</taxon>
        <taxon>Pentapetalae</taxon>
        <taxon>rosids</taxon>
        <taxon>fabids</taxon>
        <taxon>Rosales</taxon>
        <taxon>Rosaceae</taxon>
        <taxon>Rosoideae</taxon>
        <taxon>Rosoideae incertae sedis</taxon>
        <taxon>Rubus</taxon>
    </lineage>
</organism>
<dbReference type="Proteomes" id="UP001457282">
    <property type="component" value="Unassembled WGS sequence"/>
</dbReference>
<accession>A0AAW1VGT9</accession>
<evidence type="ECO:0000313" key="1">
    <source>
        <dbReference type="EMBL" id="KAK9902453.1"/>
    </source>
</evidence>
<reference evidence="1 2" key="1">
    <citation type="journal article" date="2023" name="G3 (Bethesda)">
        <title>A chromosome-length genome assembly and annotation of blackberry (Rubus argutus, cv. 'Hillquist').</title>
        <authorList>
            <person name="Bruna T."/>
            <person name="Aryal R."/>
            <person name="Dudchenko O."/>
            <person name="Sargent D.J."/>
            <person name="Mead D."/>
            <person name="Buti M."/>
            <person name="Cavallini A."/>
            <person name="Hytonen T."/>
            <person name="Andres J."/>
            <person name="Pham M."/>
            <person name="Weisz D."/>
            <person name="Mascagni F."/>
            <person name="Usai G."/>
            <person name="Natali L."/>
            <person name="Bassil N."/>
            <person name="Fernandez G.E."/>
            <person name="Lomsadze A."/>
            <person name="Armour M."/>
            <person name="Olukolu B."/>
            <person name="Poorten T."/>
            <person name="Britton C."/>
            <person name="Davik J."/>
            <person name="Ashrafi H."/>
            <person name="Aiden E.L."/>
            <person name="Borodovsky M."/>
            <person name="Worthington M."/>
        </authorList>
    </citation>
    <scope>NUCLEOTIDE SEQUENCE [LARGE SCALE GENOMIC DNA]</scope>
    <source>
        <strain evidence="1">PI 553951</strain>
    </source>
</reference>
<proteinExistence type="predicted"/>
<sequence>MVSQPSPPLFLAVGVLNSSATAAHPRAAPCLASPLLFAPFKTHARCSLSSAQAAPKLLPLEPVLDSAHPSSSPSTPIDLTVLPYNQSVRVVPSSIPVH</sequence>
<name>A0AAW1VGT9_RUBAR</name>
<evidence type="ECO:0000313" key="2">
    <source>
        <dbReference type="Proteomes" id="UP001457282"/>
    </source>
</evidence>
<keyword evidence="2" id="KW-1185">Reference proteome</keyword>
<evidence type="ECO:0008006" key="3">
    <source>
        <dbReference type="Google" id="ProtNLM"/>
    </source>
</evidence>
<dbReference type="EMBL" id="JBEDUW010000258">
    <property type="protein sequence ID" value="KAK9902453.1"/>
    <property type="molecule type" value="Genomic_DNA"/>
</dbReference>
<gene>
    <name evidence="1" type="ORF">M0R45_001692</name>
</gene>
<comment type="caution">
    <text evidence="1">The sequence shown here is derived from an EMBL/GenBank/DDBJ whole genome shotgun (WGS) entry which is preliminary data.</text>
</comment>
<dbReference type="AlphaFoldDB" id="A0AAW1VGT9"/>
<protein>
    <recommendedName>
        <fullName evidence="3">Secreted protein</fullName>
    </recommendedName>
</protein>